<evidence type="ECO:0000313" key="10">
    <source>
        <dbReference type="EMBL" id="MEK8024840.1"/>
    </source>
</evidence>
<evidence type="ECO:0000256" key="2">
    <source>
        <dbReference type="ARBA" id="ARBA00002876"/>
    </source>
</evidence>
<dbReference type="EC" id="5.4.99.-" evidence="8"/>
<dbReference type="Pfam" id="PF01479">
    <property type="entry name" value="S4"/>
    <property type="match status" value="1"/>
</dbReference>
<dbReference type="InterPro" id="IPR006224">
    <property type="entry name" value="PsdUridine_synth_RluA-like_CS"/>
</dbReference>
<dbReference type="CDD" id="cd00165">
    <property type="entry name" value="S4"/>
    <property type="match status" value="1"/>
</dbReference>
<dbReference type="Proteomes" id="UP001368500">
    <property type="component" value="Unassembled WGS sequence"/>
</dbReference>
<keyword evidence="5 7" id="KW-0694">RNA-binding</keyword>
<comment type="catalytic activity">
    <reaction evidence="1">
        <text>uridine(955/2504/2580) in 23S rRNA = pseudouridine(955/2504/2580) in 23S rRNA</text>
        <dbReference type="Rhea" id="RHEA:42528"/>
        <dbReference type="Rhea" id="RHEA-COMP:10099"/>
        <dbReference type="Rhea" id="RHEA-COMP:10100"/>
        <dbReference type="ChEBI" id="CHEBI:65314"/>
        <dbReference type="ChEBI" id="CHEBI:65315"/>
        <dbReference type="EC" id="5.4.99.24"/>
    </reaction>
</comment>
<dbReference type="InterPro" id="IPR006145">
    <property type="entry name" value="PsdUridine_synth_RsuA/RluA"/>
</dbReference>
<dbReference type="PROSITE" id="PS50889">
    <property type="entry name" value="S4"/>
    <property type="match status" value="1"/>
</dbReference>
<dbReference type="InterPro" id="IPR036986">
    <property type="entry name" value="S4_RNA-bd_sf"/>
</dbReference>
<evidence type="ECO:0000256" key="8">
    <source>
        <dbReference type="RuleBase" id="RU362028"/>
    </source>
</evidence>
<comment type="similarity">
    <text evidence="3 8">Belongs to the pseudouridine synthase RluA family.</text>
</comment>
<evidence type="ECO:0000256" key="5">
    <source>
        <dbReference type="ARBA" id="ARBA00022884"/>
    </source>
</evidence>
<name>A0ABU9B6Z4_9BURK</name>
<comment type="catalytic activity">
    <reaction evidence="8">
        <text>a uridine in RNA = a pseudouridine in RNA</text>
        <dbReference type="Rhea" id="RHEA:48348"/>
        <dbReference type="Rhea" id="RHEA-COMP:12068"/>
        <dbReference type="Rhea" id="RHEA-COMP:12069"/>
        <dbReference type="ChEBI" id="CHEBI:65314"/>
        <dbReference type="ChEBI" id="CHEBI:65315"/>
    </reaction>
</comment>
<dbReference type="InterPro" id="IPR006225">
    <property type="entry name" value="PsdUridine_synth_RluC/D"/>
</dbReference>
<keyword evidence="11" id="KW-1185">Reference proteome</keyword>
<feature type="domain" description="RNA-binding S4" evidence="9">
    <location>
        <begin position="13"/>
        <end position="72"/>
    </location>
</feature>
<dbReference type="RefSeq" id="WP_341372609.1">
    <property type="nucleotide sequence ID" value="NZ_JBBUTF010000002.1"/>
</dbReference>
<accession>A0ABU9B6Z4</accession>
<dbReference type="InterPro" id="IPR050188">
    <property type="entry name" value="RluA_PseudoU_synthase"/>
</dbReference>
<sequence length="337" mass="36677">MQLLVVDEAGEGQRLDNFLLRVLKGVPKTHVYRVIRSGEVRVNKGRAQADTRLAIGDVVRVPPVRVASRAAGEGDGGAADPAVATPPREFPVLFEDEHLLAIDKPSGTAVHGGSGVAFGVIEQLRRARPQAKFLELVHRIDRETSGILLLAKKRSALTALQEQFRARDTGKTYAALVAGHWPDKLKVIDVALKRTLDARGERHVVPVAADDPDGQRAISLVRVAQRFDGWTLLDVTIKTGRTHQIRVHLSQAGHPIVGDPKYGDFARNKALARGETLAGHRFERMFLHARRLAFDHPASGARVELVGPLPDECTALLQRLPAPADPAAPSTARTPDR</sequence>
<gene>
    <name evidence="10" type="ORF">AACH11_02505</name>
</gene>
<dbReference type="CDD" id="cd02869">
    <property type="entry name" value="PseudoU_synth_RluA_like"/>
    <property type="match status" value="1"/>
</dbReference>
<dbReference type="Gene3D" id="3.10.290.10">
    <property type="entry name" value="RNA-binding S4 domain"/>
    <property type="match status" value="1"/>
</dbReference>
<dbReference type="SUPFAM" id="SSF55174">
    <property type="entry name" value="Alpha-L RNA-binding motif"/>
    <property type="match status" value="1"/>
</dbReference>
<dbReference type="SUPFAM" id="SSF55120">
    <property type="entry name" value="Pseudouridine synthase"/>
    <property type="match status" value="1"/>
</dbReference>
<dbReference type="Gene3D" id="3.30.2350.10">
    <property type="entry name" value="Pseudouridine synthase"/>
    <property type="match status" value="1"/>
</dbReference>
<evidence type="ECO:0000259" key="9">
    <source>
        <dbReference type="SMART" id="SM00363"/>
    </source>
</evidence>
<evidence type="ECO:0000256" key="7">
    <source>
        <dbReference type="PROSITE-ProRule" id="PRU00182"/>
    </source>
</evidence>
<dbReference type="InterPro" id="IPR020103">
    <property type="entry name" value="PsdUridine_synth_cat_dom_sf"/>
</dbReference>
<proteinExistence type="inferred from homology"/>
<dbReference type="PANTHER" id="PTHR21600">
    <property type="entry name" value="MITOCHONDRIAL RNA PSEUDOURIDINE SYNTHASE"/>
    <property type="match status" value="1"/>
</dbReference>
<dbReference type="PANTHER" id="PTHR21600:SF92">
    <property type="entry name" value="RIBOSOMAL LARGE SUBUNIT PSEUDOURIDINE SYNTHASE C"/>
    <property type="match status" value="1"/>
</dbReference>
<dbReference type="PROSITE" id="PS01129">
    <property type="entry name" value="PSI_RLU"/>
    <property type="match status" value="1"/>
</dbReference>
<evidence type="ECO:0000256" key="3">
    <source>
        <dbReference type="ARBA" id="ARBA00010876"/>
    </source>
</evidence>
<evidence type="ECO:0000256" key="1">
    <source>
        <dbReference type="ARBA" id="ARBA00000381"/>
    </source>
</evidence>
<protein>
    <recommendedName>
        <fullName evidence="8">Pseudouridine synthase</fullName>
        <ecNumber evidence="8">5.4.99.-</ecNumber>
    </recommendedName>
</protein>
<dbReference type="InterPro" id="IPR002942">
    <property type="entry name" value="S4_RNA-bd"/>
</dbReference>
<dbReference type="Pfam" id="PF00849">
    <property type="entry name" value="PseudoU_synth_2"/>
    <property type="match status" value="1"/>
</dbReference>
<comment type="caution">
    <text evidence="10">The sequence shown here is derived from an EMBL/GenBank/DDBJ whole genome shotgun (WGS) entry which is preliminary data.</text>
</comment>
<evidence type="ECO:0000313" key="11">
    <source>
        <dbReference type="Proteomes" id="UP001368500"/>
    </source>
</evidence>
<evidence type="ECO:0000256" key="6">
    <source>
        <dbReference type="ARBA" id="ARBA00023235"/>
    </source>
</evidence>
<dbReference type="NCBIfam" id="TIGR00005">
    <property type="entry name" value="rluA_subfam"/>
    <property type="match status" value="1"/>
</dbReference>
<organism evidence="10 11">
    <name type="scientific">Pseudaquabacterium rugosum</name>
    <dbReference type="NCBI Taxonomy" id="2984194"/>
    <lineage>
        <taxon>Bacteria</taxon>
        <taxon>Pseudomonadati</taxon>
        <taxon>Pseudomonadota</taxon>
        <taxon>Betaproteobacteria</taxon>
        <taxon>Burkholderiales</taxon>
        <taxon>Sphaerotilaceae</taxon>
        <taxon>Pseudaquabacterium</taxon>
    </lineage>
</organism>
<reference evidence="10 11" key="1">
    <citation type="submission" date="2024-04" db="EMBL/GenBank/DDBJ databases">
        <title>Novel species of the genus Ideonella isolated from streams.</title>
        <authorList>
            <person name="Lu H."/>
        </authorList>
    </citation>
    <scope>NUCLEOTIDE SEQUENCE [LARGE SCALE GENOMIC DNA]</scope>
    <source>
        <strain evidence="10 11">BYS139W</strain>
    </source>
</reference>
<dbReference type="EMBL" id="JBBUTF010000002">
    <property type="protein sequence ID" value="MEK8024840.1"/>
    <property type="molecule type" value="Genomic_DNA"/>
</dbReference>
<comment type="function">
    <text evidence="2">Responsible for synthesis of pseudouridine from uracil at positions 955, 2504 and 2580 in 23S ribosomal RNA.</text>
</comment>
<keyword evidence="6 8" id="KW-0413">Isomerase</keyword>
<dbReference type="SMART" id="SM00363">
    <property type="entry name" value="S4"/>
    <property type="match status" value="1"/>
</dbReference>
<evidence type="ECO:0000256" key="4">
    <source>
        <dbReference type="ARBA" id="ARBA00022552"/>
    </source>
</evidence>
<keyword evidence="4" id="KW-0698">rRNA processing</keyword>